<evidence type="ECO:0000313" key="9">
    <source>
        <dbReference type="Proteomes" id="UP000229011"/>
    </source>
</evidence>
<dbReference type="GO" id="GO:0042910">
    <property type="term" value="F:xenobiotic transmembrane transporter activity"/>
    <property type="evidence" value="ECO:0007669"/>
    <property type="project" value="InterPro"/>
</dbReference>
<dbReference type="Pfam" id="PF01554">
    <property type="entry name" value="MatE"/>
    <property type="match status" value="2"/>
</dbReference>
<evidence type="ECO:0000256" key="2">
    <source>
        <dbReference type="ARBA" id="ARBA00022448"/>
    </source>
</evidence>
<dbReference type="GO" id="GO:0015297">
    <property type="term" value="F:antiporter activity"/>
    <property type="evidence" value="ECO:0007669"/>
    <property type="project" value="InterPro"/>
</dbReference>
<name>A0A2G9EH06_9FUSO</name>
<dbReference type="RefSeq" id="WP_099958619.1">
    <property type="nucleotide sequence ID" value="NZ_PEQY01000001.1"/>
</dbReference>
<feature type="transmembrane region" description="Helical" evidence="7">
    <location>
        <begin position="63"/>
        <end position="83"/>
    </location>
</feature>
<dbReference type="PANTHER" id="PTHR43549">
    <property type="entry name" value="MULTIDRUG RESISTANCE PROTEIN YPNP-RELATED"/>
    <property type="match status" value="1"/>
</dbReference>
<feature type="transmembrane region" description="Helical" evidence="7">
    <location>
        <begin position="321"/>
        <end position="345"/>
    </location>
</feature>
<organism evidence="8 9">
    <name type="scientific">Fusobacterium pseudoperiodonticum</name>
    <dbReference type="NCBI Taxonomy" id="2663009"/>
    <lineage>
        <taxon>Bacteria</taxon>
        <taxon>Fusobacteriati</taxon>
        <taxon>Fusobacteriota</taxon>
        <taxon>Fusobacteriia</taxon>
        <taxon>Fusobacteriales</taxon>
        <taxon>Fusobacteriaceae</taxon>
        <taxon>Fusobacterium</taxon>
    </lineage>
</organism>
<keyword evidence="2" id="KW-0813">Transport</keyword>
<comment type="caution">
    <text evidence="8">The sequence shown here is derived from an EMBL/GenBank/DDBJ whole genome shotgun (WGS) entry which is preliminary data.</text>
</comment>
<feature type="transmembrane region" description="Helical" evidence="7">
    <location>
        <begin position="280"/>
        <end position="300"/>
    </location>
</feature>
<evidence type="ECO:0000256" key="5">
    <source>
        <dbReference type="ARBA" id="ARBA00022989"/>
    </source>
</evidence>
<sequence length="448" mass="49140">MSHNEINFTEGSIIKKLIHFMIPILGSLILQAMYGAVDLLIVGRFGTTAGLSGVSTGSQILNFVTFIVSGLAMGVTVLISRYLGEKKNKRIGRVISGATILFSIISVILCIIMVFFARPISIIMQAPQEALELTTLYVQICGAGIFFIVAYNLISAIFRGLGDSKSPLIFVAIACVVNIIGDYIFVAIFKWNVVGAALATVIAQAVSVIMSIVIIRGKNLPFTIKKRDFYLNKEVKRFMKIGTPLALHEFLTQMSFLALCAFVNRLGLEASSGYGVASKVVAFVMLIPAALMQSMTSIVSQNVGAKKEKRAFEAMTTGMKFGGIIGVVVLLLIYFQGTFLVGIFTEDTAVIQKGYEYLLGFSLDTVLTAILFSFIGFFNGHDNTIWVMIQGMAQTLLVRLPFAYIMSMQENASLVKIGFSAPMASIFAILINFIFYLRNKKHYLFHNQ</sequence>
<dbReference type="GO" id="GO:0005886">
    <property type="term" value="C:plasma membrane"/>
    <property type="evidence" value="ECO:0007669"/>
    <property type="project" value="UniProtKB-SubCell"/>
</dbReference>
<comment type="subcellular location">
    <subcellularLocation>
        <location evidence="1">Cell membrane</location>
        <topology evidence="1">Multi-pass membrane protein</topology>
    </subcellularLocation>
</comment>
<feature type="transmembrane region" description="Helical" evidence="7">
    <location>
        <begin position="357"/>
        <end position="378"/>
    </location>
</feature>
<feature type="transmembrane region" description="Helical" evidence="7">
    <location>
        <begin position="95"/>
        <end position="116"/>
    </location>
</feature>
<dbReference type="EMBL" id="PEQY01000001">
    <property type="protein sequence ID" value="PIM79951.1"/>
    <property type="molecule type" value="Genomic_DNA"/>
</dbReference>
<dbReference type="GeneID" id="93327990"/>
<evidence type="ECO:0000313" key="8">
    <source>
        <dbReference type="EMBL" id="PIM79951.1"/>
    </source>
</evidence>
<dbReference type="InterPro" id="IPR052031">
    <property type="entry name" value="Membrane_Transporter-Flippase"/>
</dbReference>
<keyword evidence="3" id="KW-1003">Cell membrane</keyword>
<dbReference type="AlphaFoldDB" id="A0A2G9EH06"/>
<feature type="transmembrane region" description="Helical" evidence="7">
    <location>
        <begin position="20"/>
        <end position="43"/>
    </location>
</feature>
<feature type="transmembrane region" description="Helical" evidence="7">
    <location>
        <begin position="417"/>
        <end position="437"/>
    </location>
</feature>
<dbReference type="PANTHER" id="PTHR43549:SF3">
    <property type="entry name" value="MULTIDRUG RESISTANCE PROTEIN YPNP-RELATED"/>
    <property type="match status" value="1"/>
</dbReference>
<keyword evidence="6 7" id="KW-0472">Membrane</keyword>
<proteinExistence type="predicted"/>
<feature type="transmembrane region" description="Helical" evidence="7">
    <location>
        <begin position="385"/>
        <end position="405"/>
    </location>
</feature>
<keyword evidence="4 7" id="KW-0812">Transmembrane</keyword>
<dbReference type="CDD" id="cd13138">
    <property type="entry name" value="MATE_yoeA_like"/>
    <property type="match status" value="1"/>
</dbReference>
<dbReference type="PIRSF" id="PIRSF006603">
    <property type="entry name" value="DinF"/>
    <property type="match status" value="1"/>
</dbReference>
<evidence type="ECO:0000256" key="6">
    <source>
        <dbReference type="ARBA" id="ARBA00023136"/>
    </source>
</evidence>
<dbReference type="InterPro" id="IPR048279">
    <property type="entry name" value="MdtK-like"/>
</dbReference>
<feature type="transmembrane region" description="Helical" evidence="7">
    <location>
        <begin position="195"/>
        <end position="217"/>
    </location>
</feature>
<reference evidence="8 9" key="1">
    <citation type="submission" date="2017-11" db="EMBL/GenBank/DDBJ databases">
        <title>Genome sequencing of Fusobacterium periodonticum KCOM 1259.</title>
        <authorList>
            <person name="Kook J.-K."/>
            <person name="Park S.-N."/>
            <person name="Lim Y.K."/>
        </authorList>
    </citation>
    <scope>NUCLEOTIDE SEQUENCE [LARGE SCALE GENOMIC DNA]</scope>
    <source>
        <strain evidence="8 9">KCOM 1259</strain>
    </source>
</reference>
<accession>A0A2G9EH06</accession>
<keyword evidence="5 7" id="KW-1133">Transmembrane helix</keyword>
<evidence type="ECO:0000256" key="3">
    <source>
        <dbReference type="ARBA" id="ARBA00022475"/>
    </source>
</evidence>
<gene>
    <name evidence="8" type="ORF">CTM71_05975</name>
</gene>
<evidence type="ECO:0000256" key="4">
    <source>
        <dbReference type="ARBA" id="ARBA00022692"/>
    </source>
</evidence>
<protein>
    <submittedName>
        <fullName evidence="8">MATE family efflux transporter</fullName>
    </submittedName>
</protein>
<dbReference type="Proteomes" id="UP000229011">
    <property type="component" value="Unassembled WGS sequence"/>
</dbReference>
<feature type="transmembrane region" description="Helical" evidence="7">
    <location>
        <begin position="168"/>
        <end position="189"/>
    </location>
</feature>
<dbReference type="InterPro" id="IPR002528">
    <property type="entry name" value="MATE_fam"/>
</dbReference>
<dbReference type="NCBIfam" id="TIGR00797">
    <property type="entry name" value="matE"/>
    <property type="match status" value="1"/>
</dbReference>
<feature type="transmembrane region" description="Helical" evidence="7">
    <location>
        <begin position="136"/>
        <end position="156"/>
    </location>
</feature>
<feature type="transmembrane region" description="Helical" evidence="7">
    <location>
        <begin position="245"/>
        <end position="268"/>
    </location>
</feature>
<evidence type="ECO:0000256" key="7">
    <source>
        <dbReference type="SAM" id="Phobius"/>
    </source>
</evidence>
<evidence type="ECO:0000256" key="1">
    <source>
        <dbReference type="ARBA" id="ARBA00004651"/>
    </source>
</evidence>